<name>A0ABV6QWL3_9ACTN</name>
<keyword evidence="3" id="KW-1185">Reference proteome</keyword>
<comment type="caution">
    <text evidence="2">The sequence shown here is derived from an EMBL/GenBank/DDBJ whole genome shotgun (WGS) entry which is preliminary data.</text>
</comment>
<evidence type="ECO:0000256" key="1">
    <source>
        <dbReference type="SAM" id="MobiDB-lite"/>
    </source>
</evidence>
<proteinExistence type="predicted"/>
<dbReference type="Proteomes" id="UP001589890">
    <property type="component" value="Unassembled WGS sequence"/>
</dbReference>
<dbReference type="InterPro" id="IPR047681">
    <property type="entry name" value="PPA1309-like"/>
</dbReference>
<accession>A0ABV6QWL3</accession>
<evidence type="ECO:0000313" key="3">
    <source>
        <dbReference type="Proteomes" id="UP001589890"/>
    </source>
</evidence>
<evidence type="ECO:0000313" key="2">
    <source>
        <dbReference type="EMBL" id="MFC0629026.1"/>
    </source>
</evidence>
<organism evidence="2 3">
    <name type="scientific">Kribbella deserti</name>
    <dbReference type="NCBI Taxonomy" id="1926257"/>
    <lineage>
        <taxon>Bacteria</taxon>
        <taxon>Bacillati</taxon>
        <taxon>Actinomycetota</taxon>
        <taxon>Actinomycetes</taxon>
        <taxon>Propionibacteriales</taxon>
        <taxon>Kribbellaceae</taxon>
        <taxon>Kribbella</taxon>
    </lineage>
</organism>
<reference evidence="2 3" key="1">
    <citation type="submission" date="2024-09" db="EMBL/GenBank/DDBJ databases">
        <authorList>
            <person name="Sun Q."/>
            <person name="Mori K."/>
        </authorList>
    </citation>
    <scope>NUCLEOTIDE SEQUENCE [LARGE SCALE GENOMIC DNA]</scope>
    <source>
        <strain evidence="2 3">CGMCC 1.15906</strain>
    </source>
</reference>
<gene>
    <name evidence="2" type="ORF">ACFFGN_33490</name>
</gene>
<protein>
    <submittedName>
        <fullName evidence="2">PPA1309 family protein</fullName>
    </submittedName>
</protein>
<dbReference type="EMBL" id="JBHLTC010000041">
    <property type="protein sequence ID" value="MFC0629026.1"/>
    <property type="molecule type" value="Genomic_DNA"/>
</dbReference>
<feature type="region of interest" description="Disordered" evidence="1">
    <location>
        <begin position="1"/>
        <end position="31"/>
    </location>
</feature>
<dbReference type="RefSeq" id="WP_380056388.1">
    <property type="nucleotide sequence ID" value="NZ_JBHLTC010000041.1"/>
</dbReference>
<sequence length="220" mass="22795">MHPVGHPADEPGHTGPDAGGSDVAASTPSGQALADAVVEIERHVAGSGWDQPVQLFALVPTADLLAAEPGLAAQLGADAGSTPLTPVAQGDLPDGMNDDHLAEALAGIEWPDSVSGCAVAVERIVLPAAVEADLPEGAEARDEEIRRMAGSDPRRHEVRMVAGVLRDGARFGAVRLRNHDEDSAVLTGTELVPTLCEVLALTFAPSAEGEDPYRDEERKA</sequence>
<dbReference type="NCBIfam" id="NF040618">
    <property type="entry name" value="PPA1309_fam"/>
    <property type="match status" value="1"/>
</dbReference>